<organism evidence="1 2">
    <name type="scientific">Aeromonas veronii</name>
    <dbReference type="NCBI Taxonomy" id="654"/>
    <lineage>
        <taxon>Bacteria</taxon>
        <taxon>Pseudomonadati</taxon>
        <taxon>Pseudomonadota</taxon>
        <taxon>Gammaproteobacteria</taxon>
        <taxon>Aeromonadales</taxon>
        <taxon>Aeromonadaceae</taxon>
        <taxon>Aeromonas</taxon>
    </lineage>
</organism>
<dbReference type="Proteomes" id="UP000241986">
    <property type="component" value="Unassembled WGS sequence"/>
</dbReference>
<evidence type="ECO:0000313" key="1">
    <source>
        <dbReference type="EMBL" id="PTH79199.1"/>
    </source>
</evidence>
<reference evidence="1 2" key="1">
    <citation type="submission" date="2018-03" db="EMBL/GenBank/DDBJ databases">
        <title>Aeromonas veronii whole genome sequencing and analysis.</title>
        <authorList>
            <person name="Xie H."/>
            <person name="Liu T."/>
            <person name="Wang K."/>
        </authorList>
    </citation>
    <scope>NUCLEOTIDE SEQUENCE [LARGE SCALE GENOMIC DNA]</scope>
    <source>
        <strain evidence="1 2">XH.VA.1</strain>
    </source>
</reference>
<comment type="caution">
    <text evidence="1">The sequence shown here is derived from an EMBL/GenBank/DDBJ whole genome shotgun (WGS) entry which is preliminary data.</text>
</comment>
<sequence length="466" mass="53341">MLENKIDELLGVMLKKNPHLNPVVSEDWLENVIKLSTETVDFQDNYRSPEHREQLIERGVMWHINKLDGFTGNDMAALAMEYTGDFYPFGTAADVIKEKICVSAPEQLFGDGERRMIMLPTVKKKFLKEMAEYELKPYDLAYDKIEEFQKAGGIPNLPWLKSRPESIYIDKNNEVWLVSFKVPAEHSTVISAYEDPGLYYKAPLAQDKIFLEQAGVKVHHTAIVPFSTKEMKVYVSEFPVDLEMEKLVVDAGNQYWEYVQRNELPKRPTGKDYSYIREVPSALQRLIAEHILTKKIESLSKEKADKLKERILEVSKTIGIDWEVIDKKTMLPGVNISHKEARSFNQNLLKDEFRMLGGNPDDDRFYTNRTQTSITVVRSAKSDHAQLVSEIQEIAVRTMQDGLEDALEYMEIDQSLLPAPVDPTLLTPSPVVLDEVGALMEELSNNSKVLLRQSQQSNLHVDELAF</sequence>
<dbReference type="RefSeq" id="WP_107684846.1">
    <property type="nucleotide sequence ID" value="NZ_PZKL01000045.1"/>
</dbReference>
<evidence type="ECO:0000313" key="2">
    <source>
        <dbReference type="Proteomes" id="UP000241986"/>
    </source>
</evidence>
<dbReference type="EMBL" id="PZKL01000045">
    <property type="protein sequence ID" value="PTH79199.1"/>
    <property type="molecule type" value="Genomic_DNA"/>
</dbReference>
<dbReference type="AlphaFoldDB" id="A0A2T4MX88"/>
<gene>
    <name evidence="1" type="ORF">DAA48_22470</name>
</gene>
<accession>A0A2T4MX88</accession>
<protein>
    <submittedName>
        <fullName evidence="1">Uncharacterized protein</fullName>
    </submittedName>
</protein>
<name>A0A2T4MX88_AERVE</name>
<proteinExistence type="predicted"/>